<dbReference type="Gene3D" id="3.90.25.10">
    <property type="entry name" value="UDP-galactose 4-epimerase, domain 1"/>
    <property type="match status" value="1"/>
</dbReference>
<evidence type="ECO:0000313" key="2">
    <source>
        <dbReference type="EMBL" id="MBE7525508.1"/>
    </source>
</evidence>
<proteinExistence type="predicted"/>
<dbReference type="InterPro" id="IPR001509">
    <property type="entry name" value="Epimerase_deHydtase"/>
</dbReference>
<dbReference type="InterPro" id="IPR036291">
    <property type="entry name" value="NAD(P)-bd_dom_sf"/>
</dbReference>
<dbReference type="AlphaFoldDB" id="A0A928TXD5"/>
<protein>
    <submittedName>
        <fullName evidence="2">NAD-dependent epimerase/dehydratase family protein</fullName>
    </submittedName>
</protein>
<dbReference type="GO" id="GO:0050577">
    <property type="term" value="F:GDP-L-fucose synthase activity"/>
    <property type="evidence" value="ECO:0007669"/>
    <property type="project" value="TreeGrafter"/>
</dbReference>
<sequence length="333" mass="37072">MNYWQGKKVVVTGGAGFIGSHMVERLLREGASVTVTLRQRMDVTQTYLAPIARDIHVVNVRLEDEPSMVPVLKGQDWVLNIAAHMGGLLYSSKNHAYMFYENLRPAISMMEAARLAEVPNYLVCSTACVYPGDAETPIKETEGFRSFPQETNEGYGMAKRTQEYMGMLYAKRYGMHIPIARPFNAYGPRDDFHFDTSHVIPALIRRCLAAPQSGELLVYGTGNAIRALVYCDDFVSGLLAVAEKGPSGDPINVGTGDYVTIRELAEKVMTATGRTDLYIHFDTSKPEGQMRRYADTTKAREMTGFECKVSLDEGLRNTVEWFKGEVAAGRLQI</sequence>
<dbReference type="Proteomes" id="UP000710385">
    <property type="component" value="Unassembled WGS sequence"/>
</dbReference>
<dbReference type="Pfam" id="PF01370">
    <property type="entry name" value="Epimerase"/>
    <property type="match status" value="1"/>
</dbReference>
<comment type="caution">
    <text evidence="2">The sequence shown here is derived from an EMBL/GenBank/DDBJ whole genome shotgun (WGS) entry which is preliminary data.</text>
</comment>
<accession>A0A928TXD5</accession>
<gene>
    <name evidence="2" type="ORF">HS096_03945</name>
</gene>
<dbReference type="EMBL" id="JABTTY010000001">
    <property type="protein sequence ID" value="MBE7525508.1"/>
    <property type="molecule type" value="Genomic_DNA"/>
</dbReference>
<organism evidence="2 3">
    <name type="scientific">candidate division WWE3 bacterium</name>
    <dbReference type="NCBI Taxonomy" id="2053526"/>
    <lineage>
        <taxon>Bacteria</taxon>
        <taxon>Katanobacteria</taxon>
    </lineage>
</organism>
<reference evidence="2" key="1">
    <citation type="submission" date="2020-05" db="EMBL/GenBank/DDBJ databases">
        <title>High-Quality Genomes of Partial-Nitritation/Anammox System by Hierarchical Clustering Based Hybrid Assembly.</title>
        <authorList>
            <person name="Liu L."/>
            <person name="Wang Y."/>
            <person name="Che Y."/>
            <person name="Chen Y."/>
            <person name="Xia Y."/>
            <person name="Luo R."/>
            <person name="Cheng S.H."/>
            <person name="Zheng C."/>
            <person name="Zhang T."/>
        </authorList>
    </citation>
    <scope>NUCLEOTIDE SEQUENCE</scope>
    <source>
        <strain evidence="2">H1_PAT1</strain>
    </source>
</reference>
<dbReference type="Gene3D" id="3.40.50.720">
    <property type="entry name" value="NAD(P)-binding Rossmann-like Domain"/>
    <property type="match status" value="1"/>
</dbReference>
<name>A0A928TXD5_UNCKA</name>
<evidence type="ECO:0000313" key="3">
    <source>
        <dbReference type="Proteomes" id="UP000710385"/>
    </source>
</evidence>
<evidence type="ECO:0000259" key="1">
    <source>
        <dbReference type="Pfam" id="PF01370"/>
    </source>
</evidence>
<dbReference type="PANTHER" id="PTHR43238">
    <property type="entry name" value="GDP-L-FUCOSE SYNTHASE"/>
    <property type="match status" value="1"/>
</dbReference>
<dbReference type="SUPFAM" id="SSF51735">
    <property type="entry name" value="NAD(P)-binding Rossmann-fold domains"/>
    <property type="match status" value="1"/>
</dbReference>
<feature type="domain" description="NAD-dependent epimerase/dehydratase" evidence="1">
    <location>
        <begin position="9"/>
        <end position="254"/>
    </location>
</feature>
<dbReference type="PANTHER" id="PTHR43238:SF1">
    <property type="entry name" value="GDP-L-FUCOSE SYNTHASE"/>
    <property type="match status" value="1"/>
</dbReference>